<dbReference type="PRINTS" id="PR00455">
    <property type="entry name" value="HTHTETR"/>
</dbReference>
<dbReference type="GO" id="GO:0000976">
    <property type="term" value="F:transcription cis-regulatory region binding"/>
    <property type="evidence" value="ECO:0007669"/>
    <property type="project" value="TreeGrafter"/>
</dbReference>
<dbReference type="Pfam" id="PF14246">
    <property type="entry name" value="TetR_C_7"/>
    <property type="match status" value="1"/>
</dbReference>
<evidence type="ECO:0000259" key="5">
    <source>
        <dbReference type="PROSITE" id="PS50977"/>
    </source>
</evidence>
<reference evidence="6 7" key="1">
    <citation type="submission" date="2023-07" db="EMBL/GenBank/DDBJ databases">
        <title>Pathogens genome sequencing project 196.</title>
        <authorList>
            <person name="Cao X."/>
        </authorList>
    </citation>
    <scope>NUCLEOTIDE SEQUENCE [LARGE SCALE GENOMIC DNA]</scope>
    <source>
        <strain evidence="6 7">SM41</strain>
    </source>
</reference>
<dbReference type="Pfam" id="PF00440">
    <property type="entry name" value="TetR_N"/>
    <property type="match status" value="1"/>
</dbReference>
<dbReference type="PROSITE" id="PS50977">
    <property type="entry name" value="HTH_TETR_2"/>
    <property type="match status" value="1"/>
</dbReference>
<dbReference type="InterPro" id="IPR001647">
    <property type="entry name" value="HTH_TetR"/>
</dbReference>
<evidence type="ECO:0000313" key="6">
    <source>
        <dbReference type="EMBL" id="MDQ9554710.1"/>
    </source>
</evidence>
<dbReference type="Proteomes" id="UP001234811">
    <property type="component" value="Unassembled WGS sequence"/>
</dbReference>
<dbReference type="AlphaFoldDB" id="A0A2S4XC28"/>
<organism evidence="6 7">
    <name type="scientific">Serratia marcescens</name>
    <dbReference type="NCBI Taxonomy" id="615"/>
    <lineage>
        <taxon>Bacteria</taxon>
        <taxon>Pseudomonadati</taxon>
        <taxon>Pseudomonadota</taxon>
        <taxon>Gammaproteobacteria</taxon>
        <taxon>Enterobacterales</taxon>
        <taxon>Yersiniaceae</taxon>
        <taxon>Serratia</taxon>
    </lineage>
</organism>
<dbReference type="InterPro" id="IPR039536">
    <property type="entry name" value="TetR_C_Proteobacteria"/>
</dbReference>
<feature type="DNA-binding region" description="H-T-H motif" evidence="4">
    <location>
        <begin position="29"/>
        <end position="48"/>
    </location>
</feature>
<evidence type="ECO:0000256" key="3">
    <source>
        <dbReference type="ARBA" id="ARBA00023163"/>
    </source>
</evidence>
<dbReference type="SUPFAM" id="SSF46689">
    <property type="entry name" value="Homeodomain-like"/>
    <property type="match status" value="1"/>
</dbReference>
<dbReference type="FunFam" id="1.10.10.60:FF:000141">
    <property type="entry name" value="TetR family transcriptional regulator"/>
    <property type="match status" value="1"/>
</dbReference>
<dbReference type="Gene3D" id="1.10.357.10">
    <property type="entry name" value="Tetracycline Repressor, domain 2"/>
    <property type="match status" value="1"/>
</dbReference>
<dbReference type="Gene3D" id="1.10.10.60">
    <property type="entry name" value="Homeodomain-like"/>
    <property type="match status" value="1"/>
</dbReference>
<evidence type="ECO:0000313" key="7">
    <source>
        <dbReference type="Proteomes" id="UP001234811"/>
    </source>
</evidence>
<evidence type="ECO:0000256" key="1">
    <source>
        <dbReference type="ARBA" id="ARBA00023015"/>
    </source>
</evidence>
<keyword evidence="3" id="KW-0804">Transcription</keyword>
<keyword evidence="2 4" id="KW-0238">DNA-binding</keyword>
<dbReference type="GO" id="GO:0003700">
    <property type="term" value="F:DNA-binding transcription factor activity"/>
    <property type="evidence" value="ECO:0007669"/>
    <property type="project" value="TreeGrafter"/>
</dbReference>
<keyword evidence="1" id="KW-0805">Transcription regulation</keyword>
<evidence type="ECO:0000256" key="4">
    <source>
        <dbReference type="PROSITE-ProRule" id="PRU00335"/>
    </source>
</evidence>
<comment type="caution">
    <text evidence="6">The sequence shown here is derived from an EMBL/GenBank/DDBJ whole genome shotgun (WGS) entry which is preliminary data.</text>
</comment>
<dbReference type="EMBL" id="JAVIPQ010000077">
    <property type="protein sequence ID" value="MDQ9554710.1"/>
    <property type="molecule type" value="Genomic_DNA"/>
</dbReference>
<feature type="domain" description="HTH tetR-type" evidence="5">
    <location>
        <begin position="6"/>
        <end position="66"/>
    </location>
</feature>
<accession>A0A2S4XC28</accession>
<name>A0A2S4XC28_SERMA</name>
<proteinExistence type="predicted"/>
<gene>
    <name evidence="6" type="ORF">RF091_04110</name>
</gene>
<dbReference type="PANTHER" id="PTHR30055">
    <property type="entry name" value="HTH-TYPE TRANSCRIPTIONAL REGULATOR RUTR"/>
    <property type="match status" value="1"/>
</dbReference>
<dbReference type="PANTHER" id="PTHR30055:SF119">
    <property type="entry name" value="NALC"/>
    <property type="match status" value="1"/>
</dbReference>
<dbReference type="InterPro" id="IPR050109">
    <property type="entry name" value="HTH-type_TetR-like_transc_reg"/>
</dbReference>
<dbReference type="RefSeq" id="WP_033653064.1">
    <property type="nucleotide sequence ID" value="NZ_CAMKVG010000001.1"/>
</dbReference>
<dbReference type="InterPro" id="IPR009057">
    <property type="entry name" value="Homeodomain-like_sf"/>
</dbReference>
<evidence type="ECO:0000256" key="2">
    <source>
        <dbReference type="ARBA" id="ARBA00023125"/>
    </source>
</evidence>
<protein>
    <submittedName>
        <fullName evidence="6">TetR/AcrR family transcriptional regulator</fullName>
    </submittedName>
</protein>
<sequence>MKVRTKARRDAIVEEAALLFQEMGYERASMNELVKRIGGSKATLYRYFPSKEALFVAVVREHATQHLTEAAEGLMIDAQTFTLEQTLMRFAERKLQVVANDNSAIAVYRMVVAESGNSDIGTLFYDAGIRESVTKLSELMAIAMERKELHLADPHLRALQFLSLLTAEVDMRVYQRQLTPLSTPQIQEMVCHAVHMFLNGAAFRDNG</sequence>